<reference evidence="2" key="1">
    <citation type="submission" date="2016-11" db="EMBL/GenBank/DDBJ databases">
        <authorList>
            <person name="Varghese N."/>
            <person name="Submissions S."/>
        </authorList>
    </citation>
    <scope>NUCLEOTIDE SEQUENCE [LARGE SCALE GENOMIC DNA]</scope>
    <source>
        <strain evidence="2">DSM 24786</strain>
    </source>
</reference>
<protein>
    <submittedName>
        <fullName evidence="1">TupA-like ATPgrasp</fullName>
    </submittedName>
</protein>
<accession>A0A1K1N737</accession>
<sequence>MIFRKIWVKLVKTFKFLPQKFYVKHYYEYYTGKKLDYNNPVEFNQKLSWYKVFYRNPLLPKLVDKYAVREFVEEKIGEQYLNNCIGLYNSPKEIDWEKLPEKFVIKGVHGCNFNLVVTDKSKVNKTKANLKMYKWLNKNQYYRGGLEWAYKNVKPRLIIEQFMQDEITNDLIDYKFYCFDGEPKFLIAQSDTLGKYFYSLNWEEMPFGWKKKDPNKINKPTNFNELIDLSKKLSEGFPFVRVDFYSVNGSSVFGEMTFYPTDARKEFYPDEYNKIVGDYLKLPLV</sequence>
<keyword evidence="2" id="KW-1185">Reference proteome</keyword>
<name>A0A1K1N737_9FLAO</name>
<dbReference type="RefSeq" id="WP_072302856.1">
    <property type="nucleotide sequence ID" value="NZ_FPIY01000001.1"/>
</dbReference>
<evidence type="ECO:0000313" key="1">
    <source>
        <dbReference type="EMBL" id="SFW31156.1"/>
    </source>
</evidence>
<proteinExistence type="predicted"/>
<organism evidence="1 2">
    <name type="scientific">Cellulophaga fucicola</name>
    <dbReference type="NCBI Taxonomy" id="76595"/>
    <lineage>
        <taxon>Bacteria</taxon>
        <taxon>Pseudomonadati</taxon>
        <taxon>Bacteroidota</taxon>
        <taxon>Flavobacteriia</taxon>
        <taxon>Flavobacteriales</taxon>
        <taxon>Flavobacteriaceae</taxon>
        <taxon>Cellulophaga</taxon>
    </lineage>
</organism>
<dbReference type="OrthoDB" id="9791827at2"/>
<dbReference type="Proteomes" id="UP000183257">
    <property type="component" value="Unassembled WGS sequence"/>
</dbReference>
<dbReference type="AlphaFoldDB" id="A0A1K1N737"/>
<dbReference type="InterPro" id="IPR029465">
    <property type="entry name" value="ATPgrasp_TupA"/>
</dbReference>
<dbReference type="Pfam" id="PF14305">
    <property type="entry name" value="ATPgrasp_TupA"/>
    <property type="match status" value="1"/>
</dbReference>
<dbReference type="EMBL" id="FPIY01000001">
    <property type="protein sequence ID" value="SFW31156.1"/>
    <property type="molecule type" value="Genomic_DNA"/>
</dbReference>
<gene>
    <name evidence="1" type="ORF">SAMN05660313_01227</name>
</gene>
<evidence type="ECO:0000313" key="2">
    <source>
        <dbReference type="Proteomes" id="UP000183257"/>
    </source>
</evidence>
<dbReference type="STRING" id="76595.SAMN05660313_01227"/>